<dbReference type="EMBL" id="AP021875">
    <property type="protein sequence ID" value="BBO79237.1"/>
    <property type="molecule type" value="Genomic_DNA"/>
</dbReference>
<sequence>MNEQQFARTDQEPAEVKATQQLVGFVIGEELFGVDILTVQEIIRDATITPIPDAPDFLEGVINLRGSIIPVIDLRKRLKLVRIEDLKTDPWIVILAVEGRMTGFVVDRVTKVLTVPDASIKPPPDIVVAGLKSQYIQGVCKMDQRLLILLNFERILMVDEIRKLKSMKRSKVLARQ</sequence>
<dbReference type="KEGG" id="dwd:DSCW_66540"/>
<reference evidence="2 3" key="1">
    <citation type="submission" date="2019-11" db="EMBL/GenBank/DDBJ databases">
        <title>Comparative genomics of hydrocarbon-degrading Desulfosarcina strains.</title>
        <authorList>
            <person name="Watanabe M."/>
            <person name="Kojima H."/>
            <person name="Fukui M."/>
        </authorList>
    </citation>
    <scope>NUCLEOTIDE SEQUENCE [LARGE SCALE GENOMIC DNA]</scope>
    <source>
        <strain evidence="2 3">PP31</strain>
    </source>
</reference>
<feature type="domain" description="CheW-like" evidence="1">
    <location>
        <begin position="19"/>
        <end position="161"/>
    </location>
</feature>
<dbReference type="InterPro" id="IPR036061">
    <property type="entry name" value="CheW-like_dom_sf"/>
</dbReference>
<dbReference type="Gene3D" id="2.40.50.180">
    <property type="entry name" value="CheA-289, Domain 4"/>
    <property type="match status" value="1"/>
</dbReference>
<name>A0A5K7ZQB1_9BACT</name>
<dbReference type="PANTHER" id="PTHR22617:SF23">
    <property type="entry name" value="CHEMOTAXIS PROTEIN CHEW"/>
    <property type="match status" value="1"/>
</dbReference>
<evidence type="ECO:0000259" key="1">
    <source>
        <dbReference type="PROSITE" id="PS50851"/>
    </source>
</evidence>
<dbReference type="CDD" id="cd00732">
    <property type="entry name" value="CheW"/>
    <property type="match status" value="1"/>
</dbReference>
<dbReference type="AlphaFoldDB" id="A0A5K7ZQB1"/>
<protein>
    <submittedName>
        <fullName evidence="2">Chemotaxis protein CheW</fullName>
    </submittedName>
</protein>
<proteinExistence type="predicted"/>
<dbReference type="OrthoDB" id="9790406at2"/>
<dbReference type="SMART" id="SM00260">
    <property type="entry name" value="CheW"/>
    <property type="match status" value="1"/>
</dbReference>
<keyword evidence="3" id="KW-1185">Reference proteome</keyword>
<dbReference type="InterPro" id="IPR039315">
    <property type="entry name" value="CheW"/>
</dbReference>
<dbReference type="RefSeq" id="WP_155307789.1">
    <property type="nucleotide sequence ID" value="NZ_AP021875.1"/>
</dbReference>
<dbReference type="InterPro" id="IPR002545">
    <property type="entry name" value="CheW-lke_dom"/>
</dbReference>
<organism evidence="2 3">
    <name type="scientific">Desulfosarcina widdelii</name>
    <dbReference type="NCBI Taxonomy" id="947919"/>
    <lineage>
        <taxon>Bacteria</taxon>
        <taxon>Pseudomonadati</taxon>
        <taxon>Thermodesulfobacteriota</taxon>
        <taxon>Desulfobacteria</taxon>
        <taxon>Desulfobacterales</taxon>
        <taxon>Desulfosarcinaceae</taxon>
        <taxon>Desulfosarcina</taxon>
    </lineage>
</organism>
<dbReference type="PANTHER" id="PTHR22617">
    <property type="entry name" value="CHEMOTAXIS SENSOR HISTIDINE KINASE-RELATED"/>
    <property type="match status" value="1"/>
</dbReference>
<dbReference type="SUPFAM" id="SSF50341">
    <property type="entry name" value="CheW-like"/>
    <property type="match status" value="1"/>
</dbReference>
<dbReference type="GO" id="GO:0005829">
    <property type="term" value="C:cytosol"/>
    <property type="evidence" value="ECO:0007669"/>
    <property type="project" value="TreeGrafter"/>
</dbReference>
<gene>
    <name evidence="2" type="primary">cheW-2_2</name>
    <name evidence="2" type="ORF">DSCW_66540</name>
</gene>
<evidence type="ECO:0000313" key="3">
    <source>
        <dbReference type="Proteomes" id="UP000427769"/>
    </source>
</evidence>
<dbReference type="GO" id="GO:0006935">
    <property type="term" value="P:chemotaxis"/>
    <property type="evidence" value="ECO:0007669"/>
    <property type="project" value="InterPro"/>
</dbReference>
<dbReference type="GO" id="GO:0007165">
    <property type="term" value="P:signal transduction"/>
    <property type="evidence" value="ECO:0007669"/>
    <property type="project" value="InterPro"/>
</dbReference>
<dbReference type="Proteomes" id="UP000427769">
    <property type="component" value="Chromosome"/>
</dbReference>
<dbReference type="Gene3D" id="2.30.30.40">
    <property type="entry name" value="SH3 Domains"/>
    <property type="match status" value="1"/>
</dbReference>
<evidence type="ECO:0000313" key="2">
    <source>
        <dbReference type="EMBL" id="BBO79237.1"/>
    </source>
</evidence>
<accession>A0A5K7ZQB1</accession>
<dbReference type="Pfam" id="PF01584">
    <property type="entry name" value="CheW"/>
    <property type="match status" value="1"/>
</dbReference>
<dbReference type="PROSITE" id="PS50851">
    <property type="entry name" value="CHEW"/>
    <property type="match status" value="1"/>
</dbReference>